<name>A0AA37RY45_9GAMM</name>
<feature type="coiled-coil region" evidence="1">
    <location>
        <begin position="46"/>
        <end position="107"/>
    </location>
</feature>
<dbReference type="EMBL" id="BSNC01000006">
    <property type="protein sequence ID" value="GLP97395.1"/>
    <property type="molecule type" value="Genomic_DNA"/>
</dbReference>
<reference evidence="3" key="2">
    <citation type="submission" date="2023-01" db="EMBL/GenBank/DDBJ databases">
        <title>Draft genome sequence of Paraferrimonas sedimenticola strain NBRC 101628.</title>
        <authorList>
            <person name="Sun Q."/>
            <person name="Mori K."/>
        </authorList>
    </citation>
    <scope>NUCLEOTIDE SEQUENCE</scope>
    <source>
        <strain evidence="3">NBRC 101628</strain>
    </source>
</reference>
<organism evidence="3 4">
    <name type="scientific">Paraferrimonas sedimenticola</name>
    <dbReference type="NCBI Taxonomy" id="375674"/>
    <lineage>
        <taxon>Bacteria</taxon>
        <taxon>Pseudomonadati</taxon>
        <taxon>Pseudomonadota</taxon>
        <taxon>Gammaproteobacteria</taxon>
        <taxon>Alteromonadales</taxon>
        <taxon>Ferrimonadaceae</taxon>
        <taxon>Paraferrimonas</taxon>
    </lineage>
</organism>
<evidence type="ECO:0000256" key="1">
    <source>
        <dbReference type="SAM" id="Coils"/>
    </source>
</evidence>
<accession>A0AA37RY45</accession>
<proteinExistence type="predicted"/>
<dbReference type="Proteomes" id="UP001161422">
    <property type="component" value="Unassembled WGS sequence"/>
</dbReference>
<evidence type="ECO:0000256" key="2">
    <source>
        <dbReference type="SAM" id="Phobius"/>
    </source>
</evidence>
<keyword evidence="1" id="KW-0175">Coiled coil</keyword>
<dbReference type="RefSeq" id="WP_095504759.1">
    <property type="nucleotide sequence ID" value="NZ_BSNC01000006.1"/>
</dbReference>
<gene>
    <name evidence="3" type="ORF">GCM10007895_27020</name>
</gene>
<evidence type="ECO:0000313" key="4">
    <source>
        <dbReference type="Proteomes" id="UP001161422"/>
    </source>
</evidence>
<dbReference type="InterPro" id="IPR007813">
    <property type="entry name" value="PilN"/>
</dbReference>
<feature type="transmembrane region" description="Helical" evidence="2">
    <location>
        <begin position="21"/>
        <end position="44"/>
    </location>
</feature>
<sequence>MKTRINLYSDSLFPKQHRLSFDRLALFSVAALVIMLLIGVFTSWQASQALAEVRVAERELSQTQQTHNDLKDRVKAHAPRPELVEQVNRRERQLAMKQLLIRELNERSRLTSTGFSPLMKDLASVHRSDLWLTQIYASEGKFRFEGGATMASSLPKWVDQLQTTETLRGQSFHSMTMQSQKNQALSFVLSSLLDEGAQ</sequence>
<keyword evidence="4" id="KW-1185">Reference proteome</keyword>
<keyword evidence="2" id="KW-0472">Membrane</keyword>
<keyword evidence="2" id="KW-0812">Transmembrane</keyword>
<dbReference type="Pfam" id="PF05137">
    <property type="entry name" value="PilN"/>
    <property type="match status" value="1"/>
</dbReference>
<evidence type="ECO:0008006" key="5">
    <source>
        <dbReference type="Google" id="ProtNLM"/>
    </source>
</evidence>
<protein>
    <recommendedName>
        <fullName evidence="5">Fimbrial assembly protein (PilN)</fullName>
    </recommendedName>
</protein>
<comment type="caution">
    <text evidence="3">The sequence shown here is derived from an EMBL/GenBank/DDBJ whole genome shotgun (WGS) entry which is preliminary data.</text>
</comment>
<keyword evidence="2" id="KW-1133">Transmembrane helix</keyword>
<reference evidence="3" key="1">
    <citation type="journal article" date="2014" name="Int. J. Syst. Evol. Microbiol.">
        <title>Complete genome sequence of Corynebacterium casei LMG S-19264T (=DSM 44701T), isolated from a smear-ripened cheese.</title>
        <authorList>
            <consortium name="US DOE Joint Genome Institute (JGI-PGF)"/>
            <person name="Walter F."/>
            <person name="Albersmeier A."/>
            <person name="Kalinowski J."/>
            <person name="Ruckert C."/>
        </authorList>
    </citation>
    <scope>NUCLEOTIDE SEQUENCE</scope>
    <source>
        <strain evidence="3">NBRC 101628</strain>
    </source>
</reference>
<dbReference type="AlphaFoldDB" id="A0AA37RY45"/>
<evidence type="ECO:0000313" key="3">
    <source>
        <dbReference type="EMBL" id="GLP97395.1"/>
    </source>
</evidence>